<dbReference type="InterPro" id="IPR003103">
    <property type="entry name" value="BAG_domain"/>
</dbReference>
<dbReference type="Pfam" id="PF02179">
    <property type="entry name" value="BAG"/>
    <property type="match status" value="1"/>
</dbReference>
<evidence type="ECO:0000313" key="3">
    <source>
        <dbReference type="EMBL" id="QBZ60207.1"/>
    </source>
</evidence>
<evidence type="ECO:0000256" key="1">
    <source>
        <dbReference type="SAM" id="MobiDB-lite"/>
    </source>
</evidence>
<evidence type="ECO:0000259" key="2">
    <source>
        <dbReference type="PROSITE" id="PS00028"/>
    </source>
</evidence>
<dbReference type="InterPro" id="IPR058925">
    <property type="entry name" value="zf-C2H2_AcuF"/>
</dbReference>
<dbReference type="PROSITE" id="PS00028">
    <property type="entry name" value="ZINC_FINGER_C2H2_1"/>
    <property type="match status" value="1"/>
</dbReference>
<dbReference type="SUPFAM" id="SSF63491">
    <property type="entry name" value="BAG domain"/>
    <property type="match status" value="1"/>
</dbReference>
<dbReference type="PANTHER" id="PTHR35391:SF7">
    <property type="entry name" value="C2H2-TYPE DOMAIN-CONTAINING PROTEIN"/>
    <property type="match status" value="1"/>
</dbReference>
<dbReference type="AlphaFoldDB" id="A0A4P7NED9"/>
<accession>A0A4P7NED9</accession>
<dbReference type="SMART" id="SM00355">
    <property type="entry name" value="ZnF_C2H2"/>
    <property type="match status" value="3"/>
</dbReference>
<dbReference type="PANTHER" id="PTHR35391">
    <property type="entry name" value="C2H2-TYPE DOMAIN-CONTAINING PROTEIN-RELATED"/>
    <property type="match status" value="1"/>
</dbReference>
<dbReference type="InterPro" id="IPR036533">
    <property type="entry name" value="BAG_dom_sf"/>
</dbReference>
<feature type="compositionally biased region" description="Basic and acidic residues" evidence="1">
    <location>
        <begin position="431"/>
        <end position="444"/>
    </location>
</feature>
<feature type="compositionally biased region" description="Low complexity" evidence="1">
    <location>
        <begin position="479"/>
        <end position="489"/>
    </location>
</feature>
<dbReference type="EMBL" id="CP034207">
    <property type="protein sequence ID" value="QBZ60207.1"/>
    <property type="molecule type" value="Genomic_DNA"/>
</dbReference>
<proteinExistence type="predicted"/>
<dbReference type="GO" id="GO:0051087">
    <property type="term" value="F:protein-folding chaperone binding"/>
    <property type="evidence" value="ECO:0007669"/>
    <property type="project" value="InterPro"/>
</dbReference>
<dbReference type="Gene3D" id="1.20.58.120">
    <property type="entry name" value="BAG domain"/>
    <property type="match status" value="1"/>
</dbReference>
<name>A0A4P7NED9_PYROR</name>
<evidence type="ECO:0000313" key="4">
    <source>
        <dbReference type="Proteomes" id="UP000294847"/>
    </source>
</evidence>
<protein>
    <recommendedName>
        <fullName evidence="2">C2H2-type domain-containing protein</fullName>
    </recommendedName>
</protein>
<organism evidence="3 4">
    <name type="scientific">Pyricularia oryzae</name>
    <name type="common">Rice blast fungus</name>
    <name type="synonym">Magnaporthe oryzae</name>
    <dbReference type="NCBI Taxonomy" id="318829"/>
    <lineage>
        <taxon>Eukaryota</taxon>
        <taxon>Fungi</taxon>
        <taxon>Dikarya</taxon>
        <taxon>Ascomycota</taxon>
        <taxon>Pezizomycotina</taxon>
        <taxon>Sordariomycetes</taxon>
        <taxon>Sordariomycetidae</taxon>
        <taxon>Magnaporthales</taxon>
        <taxon>Pyriculariaceae</taxon>
        <taxon>Pyricularia</taxon>
    </lineage>
</organism>
<sequence length="983" mass="109266">MSMISQENISSCSRHVRQLFRDAIAELERRPSPHFQNHHDLSASPRANDTKAIDVNDALERFTLWAGNTGALLSPTSRLSLDSRLAAAPETLDRVCEVLNDLADAIADSKHYNDDTIDPGTGMTNVWNTPTPKVSALGSVQDALEEAHSQMEIISEYLISLFRIAMIIRKSSTRDRFSHAVMSSNTEFTDIIDMIHLQDKYPKLSEKLRKHLSGVNVKRRQVIKYCHDHKTRLSNEEGDKALPDLARTGVGSSKASTFAFGVASDLKFDAAEVTLDEDVVSQLSVSTASAANSTLALPRLSKLSPHGEPFECPICCTFQSFRLEGAWRKHAFHDLRAYACTAGCDEIFGDRNAWFEHELRQHRSRYICSLCACPGLLTEVDYKEHIRSNHGSFDEEQSQRLLDSNRQINSVFRAQDCPFCDEWASILSAKRDPKGKGRQDDKCDPTVSASRFRRHVGTHQEQIAIFAGPREAEDEDEAATPTSAASGSGREPHSPSLPDSDNGGELQPRAAEEPIQVSDVVSDRNTDSFASTPSHFDHRPGPRVGPKETGYTLNSTDARCSPYPDLEEDLVASLIDLGGHVSRQYEVDAGGRIVQGPPIKFTETKQTPQPLWEVEVPEKARAYQNLTDEIGEKLSWQYDADNVNDPPESAHGNALDADVAAAGIGSNPMEELLMIQRRLETEIIPGCRTFISANSANRVRKDHLRLSEMLEVVLMNIDGVSRGGNKLVRGLGKQLVSTVESELAALDDAFEPERRRWWDCKSCGSQVRFGEGTRDRTYEVDSGEGTNMVIATDPLYCCKCGNGFVCFKCGMVGVEICRCYTRGEFRRRQGKGQAQYGQIVSVFTVRSTAKQANFSLSSETKTTRRLLVNGVDYLTPHLTEPTMGKMATVVVRNQRDLFWICSQRQSDLFVACILNGKPFTFGKHYKCFVRVSHRNADFASDDRAFIVDHAETGYLLHVVHQSSAGEAESRASKHFWEDVGSLS</sequence>
<dbReference type="InterPro" id="IPR013087">
    <property type="entry name" value="Znf_C2H2_type"/>
</dbReference>
<reference evidence="3 4" key="1">
    <citation type="journal article" date="2019" name="Mol. Biol. Evol.">
        <title>Blast fungal genomes show frequent chromosomal changes, gene gains and losses, and effector gene turnover.</title>
        <authorList>
            <person name="Gomez Luciano L.B."/>
            <person name="Jason Tsai I."/>
            <person name="Chuma I."/>
            <person name="Tosa Y."/>
            <person name="Chen Y.H."/>
            <person name="Li J.Y."/>
            <person name="Li M.Y."/>
            <person name="Jade Lu M.Y."/>
            <person name="Nakayashiki H."/>
            <person name="Li W.H."/>
        </authorList>
    </citation>
    <scope>NUCLEOTIDE SEQUENCE [LARGE SCALE GENOMIC DNA]</scope>
    <source>
        <strain evidence="3">MZ5-1-6</strain>
    </source>
</reference>
<feature type="domain" description="C2H2-type" evidence="2">
    <location>
        <begin position="340"/>
        <end position="362"/>
    </location>
</feature>
<dbReference type="Proteomes" id="UP000294847">
    <property type="component" value="Chromosome 4"/>
</dbReference>
<gene>
    <name evidence="3" type="ORF">PoMZ_07145</name>
</gene>
<feature type="region of interest" description="Disordered" evidence="1">
    <location>
        <begin position="431"/>
        <end position="552"/>
    </location>
</feature>
<dbReference type="Pfam" id="PF26082">
    <property type="entry name" value="zf-C2H2_AcuF"/>
    <property type="match status" value="1"/>
</dbReference>